<dbReference type="Gene3D" id="1.20.1270.390">
    <property type="match status" value="1"/>
</dbReference>
<dbReference type="Proteomes" id="UP000029452">
    <property type="component" value="Unassembled WGS sequence"/>
</dbReference>
<evidence type="ECO:0000313" key="4">
    <source>
        <dbReference type="Proteomes" id="UP000029452"/>
    </source>
</evidence>
<organism evidence="3 4">
    <name type="scientific">Leptospirillum ferriphilum</name>
    <dbReference type="NCBI Taxonomy" id="178606"/>
    <lineage>
        <taxon>Bacteria</taxon>
        <taxon>Pseudomonadati</taxon>
        <taxon>Nitrospirota</taxon>
        <taxon>Nitrospiria</taxon>
        <taxon>Nitrospirales</taxon>
        <taxon>Nitrospiraceae</taxon>
        <taxon>Leptospirillum</taxon>
    </lineage>
</organism>
<protein>
    <recommendedName>
        <fullName evidence="2">DUF4398 domain-containing protein</fullName>
    </recommendedName>
</protein>
<evidence type="ECO:0000256" key="1">
    <source>
        <dbReference type="SAM" id="MobiDB-lite"/>
    </source>
</evidence>
<dbReference type="EMBL" id="JPGK01000006">
    <property type="protein sequence ID" value="KGA93579.1"/>
    <property type="molecule type" value="Genomic_DNA"/>
</dbReference>
<dbReference type="PATRIC" id="fig|178606.4.peg.1790"/>
<dbReference type="RefSeq" id="WP_036082820.1">
    <property type="nucleotide sequence ID" value="NZ_JBPKCJ010000005.1"/>
</dbReference>
<gene>
    <name evidence="3" type="ORF">LptCag_0192</name>
</gene>
<feature type="region of interest" description="Disordered" evidence="1">
    <location>
        <begin position="107"/>
        <end position="132"/>
    </location>
</feature>
<dbReference type="AlphaFoldDB" id="A0A094X4V5"/>
<dbReference type="OrthoDB" id="9815390at2"/>
<proteinExistence type="predicted"/>
<dbReference type="InterPro" id="IPR025511">
    <property type="entry name" value="DUF4398"/>
</dbReference>
<evidence type="ECO:0000259" key="2">
    <source>
        <dbReference type="Pfam" id="PF14346"/>
    </source>
</evidence>
<reference evidence="3 4" key="1">
    <citation type="submission" date="2014-06" db="EMBL/GenBank/DDBJ databases">
        <title>Draft genome sequence of iron oxidizing acidophile Leptospirillum ferriphilum DSM14647.</title>
        <authorList>
            <person name="Cardenas J.P."/>
            <person name="Lazcano M."/>
            <person name="Ossandon F.J."/>
            <person name="Corbett M."/>
            <person name="Holmes D.S."/>
            <person name="Watkin E."/>
        </authorList>
    </citation>
    <scope>NUCLEOTIDE SEQUENCE [LARGE SCALE GENOMIC DNA]</scope>
    <source>
        <strain evidence="3 4">DSM 14647</strain>
    </source>
</reference>
<accession>A0A094X4V5</accession>
<sequence length="132" mass="14376">MKQRLARRSSYQKYVAGLISLSVALLFIGGCASSGPRPDAEITHASTLIDQSERAGSRNYAAFDLVNAQNKLKEAKKMEKEGDFKKARYLAKEAGVDAELATAKTQTAKAKEAEEQLKKSSQVLEKEINSGP</sequence>
<feature type="compositionally biased region" description="Basic and acidic residues" evidence="1">
    <location>
        <begin position="109"/>
        <end position="132"/>
    </location>
</feature>
<evidence type="ECO:0000313" key="3">
    <source>
        <dbReference type="EMBL" id="KGA93579.1"/>
    </source>
</evidence>
<name>A0A094X4V5_9BACT</name>
<comment type="caution">
    <text evidence="3">The sequence shown here is derived from an EMBL/GenBank/DDBJ whole genome shotgun (WGS) entry which is preliminary data.</text>
</comment>
<dbReference type="Pfam" id="PF14346">
    <property type="entry name" value="DUF4398"/>
    <property type="match status" value="1"/>
</dbReference>
<feature type="domain" description="DUF4398" evidence="2">
    <location>
        <begin position="40"/>
        <end position="117"/>
    </location>
</feature>
<dbReference type="PROSITE" id="PS51257">
    <property type="entry name" value="PROKAR_LIPOPROTEIN"/>
    <property type="match status" value="1"/>
</dbReference>